<proteinExistence type="predicted"/>
<keyword evidence="2" id="KW-1185">Reference proteome</keyword>
<evidence type="ECO:0000313" key="2">
    <source>
        <dbReference type="Proteomes" id="UP000051587"/>
    </source>
</evidence>
<gene>
    <name evidence="1" type="ORF">TG4357_02131</name>
</gene>
<sequence length="180" mass="20237">MLRYLSTEQLHRSPYLRDSMEQDTGAPLDPRGGDDPLYLLWQRGDGRHGGSMRFLPLSGCLPVWQCSRFCLSPDPDPLVAAALFLGAAEIFDRFRLHHFRCCCDARFTRLCIGIGARPHLQTCKGATDTASLVPNATVKARAARLARLTLGQSAMWFERAFPGCSDRKETQIHMFTKQRP</sequence>
<name>A0A0N7LVC6_THAGE</name>
<dbReference type="AlphaFoldDB" id="A0A0N7LVC6"/>
<dbReference type="SUPFAM" id="SSF55729">
    <property type="entry name" value="Acyl-CoA N-acyltransferases (Nat)"/>
    <property type="match status" value="1"/>
</dbReference>
<dbReference type="EMBL" id="CYSA01000019">
    <property type="protein sequence ID" value="CUH65922.1"/>
    <property type="molecule type" value="Genomic_DNA"/>
</dbReference>
<protein>
    <submittedName>
        <fullName evidence="1">Uncharacterized protein</fullName>
    </submittedName>
</protein>
<dbReference type="RefSeq" id="WP_058262869.1">
    <property type="nucleotide sequence ID" value="NZ_CP051181.1"/>
</dbReference>
<organism evidence="1 2">
    <name type="scientific">Thalassovita gelatinovora</name>
    <name type="common">Thalassobius gelatinovorus</name>
    <dbReference type="NCBI Taxonomy" id="53501"/>
    <lineage>
        <taxon>Bacteria</taxon>
        <taxon>Pseudomonadati</taxon>
        <taxon>Pseudomonadota</taxon>
        <taxon>Alphaproteobacteria</taxon>
        <taxon>Rhodobacterales</taxon>
        <taxon>Roseobacteraceae</taxon>
        <taxon>Thalassovita</taxon>
    </lineage>
</organism>
<accession>A0A0N7LVC6</accession>
<reference evidence="1 2" key="1">
    <citation type="submission" date="2015-09" db="EMBL/GenBank/DDBJ databases">
        <authorList>
            <consortium name="Swine Surveillance"/>
        </authorList>
    </citation>
    <scope>NUCLEOTIDE SEQUENCE [LARGE SCALE GENOMIC DNA]</scope>
    <source>
        <strain evidence="1 2">CECT 4357</strain>
    </source>
</reference>
<dbReference type="OrthoDB" id="6169313at2"/>
<evidence type="ECO:0000313" key="1">
    <source>
        <dbReference type="EMBL" id="CUH65922.1"/>
    </source>
</evidence>
<dbReference type="Proteomes" id="UP000051587">
    <property type="component" value="Unassembled WGS sequence"/>
</dbReference>
<dbReference type="STRING" id="53501.SAMN04488043_10880"/>
<dbReference type="InterPro" id="IPR016181">
    <property type="entry name" value="Acyl_CoA_acyltransferase"/>
</dbReference>